<feature type="region of interest" description="Disordered" evidence="14">
    <location>
        <begin position="1"/>
        <end position="127"/>
    </location>
</feature>
<dbReference type="EMBL" id="NWUJ01000001">
    <property type="protein sequence ID" value="PFH38367.1"/>
    <property type="molecule type" value="Genomic_DNA"/>
</dbReference>
<feature type="compositionally biased region" description="Gly residues" evidence="14">
    <location>
        <begin position="327"/>
        <end position="339"/>
    </location>
</feature>
<evidence type="ECO:0000256" key="9">
    <source>
        <dbReference type="ARBA" id="ARBA00022833"/>
    </source>
</evidence>
<keyword evidence="6" id="KW-0235">DNA replication</keyword>
<sequence>MSGSKQTALSALEKIRRQRRGEAKASEQYEVKDENAEIYQTVTEEDYQKLKQTRRAQEWIDGEGYSDDGEEWWVSNSEDDDEEEDRAASRREKRRKEGDRETKKAKKPRNNALAAAAAVAAASAEAQGMRSLVQHFSAKSVESNAKQEHSMLTQRYVESLQSVDKLFGDDDEEDGESAAGGAGGFRAVGGGERRPSPDADSRAGRAKTARPPVSFSLEREGARKSAGAEADQGASMFSSYAPSSFLAQFGVGRAAERAPGLQGALGAAYVSAGSAPAVPGGLGARSRLSAQREEFRETCGLVAEQEKGANGLSRADAAAGNRERGAGGEGEAQGAGGAAGEEAFFECEEDEGDEEERAAQGEEAGDNADQTLFRATGEYEASGPVVPKKGLTLFMKDDEEDEKAETQTAKGGAGDSQRENGGASMSGGDAQAGGKQLPVCEDGTLPFYFLDAWEEAGTLYLFGKVWSAAAKLEKDGTEPKPLHAYRNFSPPQSCCIVVRDMMVPLFFRTREQVDVATPLEGGALDDADSQDRSGEHRDREAEPADGEGGGDSEARERELRRRLERRMEITKGFFKQDLPRLKQKYRWRKVAIKGVFRNYAFDAPDVPRGRDQTFVKVFVPASAPLLSPEDLEGETYTHVFGVGQSLIELLLVKRRIKGPCWLRIKNFSLPESALDHVSWCQHEVIIQSHKDVRLWNAFDKTTQTRHADGCPPPHPPLTVVSLAAKSVQVPSIAAGAHASETDRQLAMASFFVYRDANIEDQSAQPRLSLHNIFCGIRRVRTAGGATARVNAEGLPLQFYELCSKQGFGIFDAEKTLLLNFINRLAAADPDILVGHNIYGMDLELLGQRCAVHGLPVWHRLSRLKRPKHVKPRVNSSFSVGGRGEPGGFGASGLWGGRMLTVGRLVCDTYMQAHELLGHRVNYDLVPLMQDLFLAPALAVTDSASAKNWVTNLQRSIRALRPFPQPQELLELFQRREPQPLLVCLQMCVQETFMAVVLCWRLNCLPLTRELTTIGGNLWARSLQNQRAERNSFLLLHEFHREKFICPDSEDPYSRGAQNKRGRAGRGAGGAVPVKEEEVWGDEEAPGPREAEEENEGPREGDERSGSTRAKAAYTGGLVLEPRVGLYDTFVILLDFNSLYPSIIQEFNVCFSTVKRPMRRRRRLQGNGGTRSALEDGEAREEDGNRAHAAEEDVQGILPTPGLLPRVLRQLVQKRRAVKASMKGETNPVKRATQEIKQLAFKLTANSIYGCLGFSRSRFYAKELAAFITQQGRNILMATKDKVERGLRLEVVYGDTDSIMINTGLHDDGGQGKTFAAAVRLGEQVKAEINKNYKKLEIDLEAVFRRLLLLKKKKYACCIVLDYAKRQYNLEQKGLDIVRRDWAKLTKAVGNQLLQIMFRVGPEKPSALANAPAAGAEGAPAAAAGPETEKGEGADADAMDTVVEELHAKLREVGKQMRAGRVPLEFFVITKALTKPPHMYARGAGGAVMHPHVQVALRMQARGLSVKPGNEIPFVICTEASARAFLESREPAPERADKPGDATETGSSEQAPGGGAGAKDRRAGGTGPLSPAERAFHPREVAANTALEIDVGYYLEQQLLPPIQRMCAYVEGTSAARLAECLGLDGSKHARVDGGLARQGDGDDADDSREAREKAGEERIMALISKSEEKYKMYKLPINLPCVACKAVIPGKDVLQFMRCPACTRWVAPSMLRNFVRLTLAALQSKFSRPCFRCSSCSERFDRLPPPSGFASGRGSRFVCPRCEEGELREELTAHQLYMYLDEVQFYLSGDLTSQQQLLVEREKDRNPEKAALLMQRCRRGGVGPAHPPAAGGASSSSKDTWLIPVGVDPNLVTKVLEEGRGKPPSFRERVDIRDGLETAYQRVREAEVPPIKRGVELRYPHAVAAYIYLEKMKQGAAWVDMQQEREKLQKMVSAVLEQNAYRMIELRNVLSVMKVSVPLDPAKRRWQILRCLNRVKARETERKAWGVELRHRGSSLASLLDKSSTLKEEEKLFGHQKLHSSLTCRVSDIVVKREGTAE</sequence>
<dbReference type="RefSeq" id="XP_029222376.1">
    <property type="nucleotide sequence ID" value="XM_029359463.1"/>
</dbReference>
<evidence type="ECO:0000256" key="6">
    <source>
        <dbReference type="ARBA" id="ARBA00022705"/>
    </source>
</evidence>
<dbReference type="GO" id="GO:0003688">
    <property type="term" value="F:DNA replication origin binding"/>
    <property type="evidence" value="ECO:0007669"/>
    <property type="project" value="TreeGrafter"/>
</dbReference>
<feature type="region of interest" description="Disordered" evidence="14">
    <location>
        <begin position="399"/>
        <end position="435"/>
    </location>
</feature>
<keyword evidence="10" id="KW-0239">DNA-directed DNA polymerase</keyword>
<dbReference type="SUPFAM" id="SSF56672">
    <property type="entry name" value="DNA/RNA polymerases"/>
    <property type="match status" value="1"/>
</dbReference>
<dbReference type="InterPro" id="IPR036397">
    <property type="entry name" value="RNaseH_sf"/>
</dbReference>
<accession>A0A2A9MQA4</accession>
<dbReference type="GO" id="GO:0005658">
    <property type="term" value="C:alpha DNA polymerase:primase complex"/>
    <property type="evidence" value="ECO:0007669"/>
    <property type="project" value="TreeGrafter"/>
</dbReference>
<feature type="compositionally biased region" description="Low complexity" evidence="14">
    <location>
        <begin position="112"/>
        <end position="126"/>
    </location>
</feature>
<dbReference type="GeneID" id="40305771"/>
<evidence type="ECO:0000256" key="8">
    <source>
        <dbReference type="ARBA" id="ARBA00022771"/>
    </source>
</evidence>
<evidence type="ECO:0000256" key="1">
    <source>
        <dbReference type="ARBA" id="ARBA00004123"/>
    </source>
</evidence>
<reference evidence="16 17" key="1">
    <citation type="submission" date="2017-09" db="EMBL/GenBank/DDBJ databases">
        <title>Genome sequencing of Besnoitia besnoiti strain Bb-Ger1.</title>
        <authorList>
            <person name="Schares G."/>
            <person name="Venepally P."/>
            <person name="Lorenzi H.A."/>
        </authorList>
    </citation>
    <scope>NUCLEOTIDE SEQUENCE [LARGE SCALE GENOMIC DNA]</scope>
    <source>
        <strain evidence="16 17">Bb-Ger1</strain>
    </source>
</reference>
<dbReference type="GO" id="GO:0003697">
    <property type="term" value="F:single-stranded DNA binding"/>
    <property type="evidence" value="ECO:0007669"/>
    <property type="project" value="TreeGrafter"/>
</dbReference>
<keyword evidence="17" id="KW-1185">Reference proteome</keyword>
<keyword evidence="4" id="KW-0808">Transferase</keyword>
<feature type="compositionally biased region" description="Basic and acidic residues" evidence="14">
    <location>
        <begin position="20"/>
        <end position="35"/>
    </location>
</feature>
<keyword evidence="12" id="KW-0539">Nucleus</keyword>
<feature type="compositionally biased region" description="Basic and acidic residues" evidence="14">
    <location>
        <begin position="529"/>
        <end position="542"/>
    </location>
</feature>
<feature type="compositionally biased region" description="Gly residues" evidence="14">
    <location>
        <begin position="178"/>
        <end position="190"/>
    </location>
</feature>
<dbReference type="Gene3D" id="1.10.132.60">
    <property type="entry name" value="DNA polymerase family B, C-terminal domain"/>
    <property type="match status" value="1"/>
</dbReference>
<dbReference type="InterPro" id="IPR045846">
    <property type="entry name" value="POLBc_alpha"/>
</dbReference>
<feature type="compositionally biased region" description="Acidic residues" evidence="14">
    <location>
        <begin position="60"/>
        <end position="85"/>
    </location>
</feature>
<evidence type="ECO:0000256" key="14">
    <source>
        <dbReference type="SAM" id="MobiDB-lite"/>
    </source>
</evidence>
<evidence type="ECO:0000256" key="13">
    <source>
        <dbReference type="PROSITE-ProRule" id="PRU00125"/>
    </source>
</evidence>
<feature type="region of interest" description="Disordered" evidence="14">
    <location>
        <begin position="1049"/>
        <end position="1108"/>
    </location>
</feature>
<feature type="region of interest" description="Disordered" evidence="14">
    <location>
        <begin position="1160"/>
        <end position="1182"/>
    </location>
</feature>
<dbReference type="SUPFAM" id="SSF53098">
    <property type="entry name" value="Ribonuclease H-like"/>
    <property type="match status" value="1"/>
</dbReference>
<comment type="similarity">
    <text evidence="2">Belongs to the DNA polymerase type-B family.</text>
</comment>
<dbReference type="InterPro" id="IPR006134">
    <property type="entry name" value="DNA-dir_DNA_pol_B_multi_dom"/>
</dbReference>
<evidence type="ECO:0000256" key="5">
    <source>
        <dbReference type="ARBA" id="ARBA00022695"/>
    </source>
</evidence>
<dbReference type="GO" id="GO:0008270">
    <property type="term" value="F:zinc ion binding"/>
    <property type="evidence" value="ECO:0007669"/>
    <property type="project" value="UniProtKB-KW"/>
</dbReference>
<feature type="compositionally biased region" description="Basic and acidic residues" evidence="14">
    <location>
        <begin position="86"/>
        <end position="102"/>
    </location>
</feature>
<feature type="region of interest" description="Disordered" evidence="14">
    <location>
        <begin position="517"/>
        <end position="558"/>
    </location>
</feature>
<dbReference type="InterPro" id="IPR024647">
    <property type="entry name" value="DNA_pol_a_cat_su_N"/>
</dbReference>
<comment type="subcellular location">
    <subcellularLocation>
        <location evidence="1">Nucleus</location>
    </subcellularLocation>
</comment>
<evidence type="ECO:0000256" key="11">
    <source>
        <dbReference type="ARBA" id="ARBA00023125"/>
    </source>
</evidence>
<name>A0A2A9MQA4_BESBE</name>
<dbReference type="GO" id="GO:0000166">
    <property type="term" value="F:nucleotide binding"/>
    <property type="evidence" value="ECO:0007669"/>
    <property type="project" value="InterPro"/>
</dbReference>
<feature type="region of interest" description="Disordered" evidence="14">
    <location>
        <begin position="307"/>
        <end position="368"/>
    </location>
</feature>
<dbReference type="GO" id="GO:0006273">
    <property type="term" value="P:lagging strand elongation"/>
    <property type="evidence" value="ECO:0007669"/>
    <property type="project" value="TreeGrafter"/>
</dbReference>
<dbReference type="CDD" id="cd05776">
    <property type="entry name" value="DNA_polB_alpha_exo"/>
    <property type="match status" value="1"/>
</dbReference>
<keyword evidence="5" id="KW-0548">Nucleotidyltransferase</keyword>
<dbReference type="InterPro" id="IPR006172">
    <property type="entry name" value="DNA-dir_DNA_pol_B"/>
</dbReference>
<dbReference type="OrthoDB" id="6755010at2759"/>
<evidence type="ECO:0000256" key="3">
    <source>
        <dbReference type="ARBA" id="ARBA00012417"/>
    </source>
</evidence>
<dbReference type="Gene3D" id="3.30.70.2820">
    <property type="match status" value="1"/>
</dbReference>
<keyword evidence="13" id="KW-0440">LIM domain</keyword>
<evidence type="ECO:0000313" key="16">
    <source>
        <dbReference type="EMBL" id="PFH38367.1"/>
    </source>
</evidence>
<dbReference type="InterPro" id="IPR017964">
    <property type="entry name" value="DNA-dir_DNA_pol_B_CS"/>
</dbReference>
<dbReference type="Gene3D" id="2.40.50.730">
    <property type="match status" value="1"/>
</dbReference>
<dbReference type="GO" id="GO:0003887">
    <property type="term" value="F:DNA-directed DNA polymerase activity"/>
    <property type="evidence" value="ECO:0007669"/>
    <property type="project" value="UniProtKB-KW"/>
</dbReference>
<dbReference type="PROSITE" id="PS50023">
    <property type="entry name" value="LIM_DOMAIN_2"/>
    <property type="match status" value="1"/>
</dbReference>
<feature type="domain" description="LIM zinc-binding" evidence="15">
    <location>
        <begin position="1697"/>
        <end position="1769"/>
    </location>
</feature>
<keyword evidence="11" id="KW-0238">DNA-binding</keyword>
<feature type="region of interest" description="Disordered" evidence="14">
    <location>
        <begin position="1525"/>
        <end position="1576"/>
    </location>
</feature>
<dbReference type="InterPro" id="IPR043502">
    <property type="entry name" value="DNA/RNA_pol_sf"/>
</dbReference>
<keyword evidence="9 13" id="KW-0862">Zinc</keyword>
<evidence type="ECO:0000256" key="12">
    <source>
        <dbReference type="ARBA" id="ARBA00023242"/>
    </source>
</evidence>
<dbReference type="PANTHER" id="PTHR45861:SF1">
    <property type="entry name" value="DNA POLYMERASE ALPHA CATALYTIC SUBUNIT"/>
    <property type="match status" value="1"/>
</dbReference>
<evidence type="ECO:0000256" key="4">
    <source>
        <dbReference type="ARBA" id="ARBA00022679"/>
    </source>
</evidence>
<dbReference type="InterPro" id="IPR042087">
    <property type="entry name" value="DNA_pol_B_thumb"/>
</dbReference>
<dbReference type="PRINTS" id="PR00106">
    <property type="entry name" value="DNAPOLB"/>
</dbReference>
<evidence type="ECO:0000256" key="2">
    <source>
        <dbReference type="ARBA" id="ARBA00005755"/>
    </source>
</evidence>
<dbReference type="Gene3D" id="3.30.420.10">
    <property type="entry name" value="Ribonuclease H-like superfamily/Ribonuclease H"/>
    <property type="match status" value="1"/>
</dbReference>
<feature type="compositionally biased region" description="Acidic residues" evidence="14">
    <location>
        <begin position="343"/>
        <end position="356"/>
    </location>
</feature>
<dbReference type="Proteomes" id="UP000224006">
    <property type="component" value="Chromosome I"/>
</dbReference>
<dbReference type="VEuPathDB" id="ToxoDB:BESB_007080"/>
<comment type="caution">
    <text evidence="16">The sequence shown here is derived from an EMBL/GenBank/DDBJ whole genome shotgun (WGS) entry which is preliminary data.</text>
</comment>
<dbReference type="Gene3D" id="3.90.1600.10">
    <property type="entry name" value="Palm domain of DNA polymerase"/>
    <property type="match status" value="1"/>
</dbReference>
<feature type="region of interest" description="Disordered" evidence="14">
    <location>
        <begin position="164"/>
        <end position="231"/>
    </location>
</feature>
<proteinExistence type="inferred from homology"/>
<evidence type="ECO:0000259" key="15">
    <source>
        <dbReference type="PROSITE" id="PS50023"/>
    </source>
</evidence>
<dbReference type="Gene3D" id="1.10.3200.20">
    <property type="entry name" value="DNA Polymerase alpha, zinc finger"/>
    <property type="match status" value="1"/>
</dbReference>
<organism evidence="16 17">
    <name type="scientific">Besnoitia besnoiti</name>
    <name type="common">Apicomplexan protozoan</name>
    <dbReference type="NCBI Taxonomy" id="94643"/>
    <lineage>
        <taxon>Eukaryota</taxon>
        <taxon>Sar</taxon>
        <taxon>Alveolata</taxon>
        <taxon>Apicomplexa</taxon>
        <taxon>Conoidasida</taxon>
        <taxon>Coccidia</taxon>
        <taxon>Eucoccidiorida</taxon>
        <taxon>Eimeriorina</taxon>
        <taxon>Sarcocystidae</taxon>
        <taxon>Besnoitia</taxon>
    </lineage>
</organism>
<dbReference type="Pfam" id="PF12254">
    <property type="entry name" value="DNA_pol_alpha_N"/>
    <property type="match status" value="1"/>
</dbReference>
<dbReference type="EC" id="2.7.7.7" evidence="3"/>
<dbReference type="InterPro" id="IPR023211">
    <property type="entry name" value="DNA_pol_palm_dom_sf"/>
</dbReference>
<evidence type="ECO:0000313" key="17">
    <source>
        <dbReference type="Proteomes" id="UP000224006"/>
    </source>
</evidence>
<dbReference type="InterPro" id="IPR038256">
    <property type="entry name" value="Pol_alpha_znc_sf"/>
</dbReference>
<evidence type="ECO:0000256" key="7">
    <source>
        <dbReference type="ARBA" id="ARBA00022723"/>
    </source>
</evidence>
<dbReference type="GO" id="GO:0006272">
    <property type="term" value="P:leading strand elongation"/>
    <property type="evidence" value="ECO:0007669"/>
    <property type="project" value="TreeGrafter"/>
</dbReference>
<dbReference type="InterPro" id="IPR001781">
    <property type="entry name" value="Znf_LIM"/>
</dbReference>
<feature type="compositionally biased region" description="Basic and acidic residues" evidence="14">
    <location>
        <begin position="191"/>
        <end position="203"/>
    </location>
</feature>
<dbReference type="SMART" id="SM00486">
    <property type="entry name" value="POLBc"/>
    <property type="match status" value="1"/>
</dbReference>
<dbReference type="NCBIfam" id="TIGR00592">
    <property type="entry name" value="pol2"/>
    <property type="match status" value="1"/>
</dbReference>
<dbReference type="InterPro" id="IPR012337">
    <property type="entry name" value="RNaseH-like_sf"/>
</dbReference>
<keyword evidence="8" id="KW-0863">Zinc-finger</keyword>
<keyword evidence="7 13" id="KW-0479">Metal-binding</keyword>
<evidence type="ECO:0000256" key="10">
    <source>
        <dbReference type="ARBA" id="ARBA00022932"/>
    </source>
</evidence>
<dbReference type="Pfam" id="PF00136">
    <property type="entry name" value="DNA_pol_B"/>
    <property type="match status" value="1"/>
</dbReference>
<dbReference type="InterPro" id="IPR006133">
    <property type="entry name" value="DNA-dir_DNA_pol_B_exonuc"/>
</dbReference>
<dbReference type="Gene3D" id="1.10.287.690">
    <property type="entry name" value="Helix hairpin bin"/>
    <property type="match status" value="1"/>
</dbReference>
<dbReference type="GO" id="GO:1902975">
    <property type="term" value="P:mitotic DNA replication initiation"/>
    <property type="evidence" value="ECO:0007669"/>
    <property type="project" value="InterPro"/>
</dbReference>
<dbReference type="GO" id="GO:0003682">
    <property type="term" value="F:chromatin binding"/>
    <property type="evidence" value="ECO:0007669"/>
    <property type="project" value="TreeGrafter"/>
</dbReference>
<dbReference type="STRING" id="94643.A0A2A9MQA4"/>
<dbReference type="PROSITE" id="PS00116">
    <property type="entry name" value="DNA_POLYMERASE_B"/>
    <property type="match status" value="1"/>
</dbReference>
<dbReference type="PANTHER" id="PTHR45861">
    <property type="entry name" value="DNA POLYMERASE ALPHA CATALYTIC SUBUNIT"/>
    <property type="match status" value="1"/>
</dbReference>
<feature type="compositionally biased region" description="Basic and acidic residues" evidence="14">
    <location>
        <begin position="1525"/>
        <end position="1540"/>
    </location>
</feature>
<dbReference type="CDD" id="cd05532">
    <property type="entry name" value="POLBc_alpha"/>
    <property type="match status" value="1"/>
</dbReference>
<gene>
    <name evidence="16" type="ORF">BESB_007080</name>
</gene>
<dbReference type="KEGG" id="bbes:BESB_007080"/>
<feature type="compositionally biased region" description="Basic and acidic residues" evidence="14">
    <location>
        <begin position="1085"/>
        <end position="1105"/>
    </location>
</feature>
<protein>
    <recommendedName>
        <fullName evidence="3">DNA-directed DNA polymerase</fullName>
        <ecNumber evidence="3">2.7.7.7</ecNumber>
    </recommendedName>
</protein>
<dbReference type="Pfam" id="PF03104">
    <property type="entry name" value="DNA_pol_B_exo1"/>
    <property type="match status" value="1"/>
</dbReference>